<evidence type="ECO:0000256" key="5">
    <source>
        <dbReference type="SAM" id="Phobius"/>
    </source>
</evidence>
<reference evidence="7 8" key="1">
    <citation type="submission" date="2019-11" db="EMBL/GenBank/DDBJ databases">
        <title>Spirosoma endbachense sp. nov., isolated from a natural salt meadow.</title>
        <authorList>
            <person name="Rojas J."/>
            <person name="Ambika Manirajan B."/>
            <person name="Ratering S."/>
            <person name="Suarez C."/>
            <person name="Geissler-Plaum R."/>
            <person name="Schnell S."/>
        </authorList>
    </citation>
    <scope>NUCLEOTIDE SEQUENCE [LARGE SCALE GENOMIC DNA]</scope>
    <source>
        <strain evidence="7 8">I-24</strain>
    </source>
</reference>
<dbReference type="Gene3D" id="1.20.1720.10">
    <property type="entry name" value="Multidrug resistance protein D"/>
    <property type="match status" value="1"/>
</dbReference>
<sequence length="475" mass="51810">MEKHKSKWIALAVVLLAPLLSVIDVFIVNVAIPAVKAGVQATDAQVQLVIAGYLLGYASFLITGGRAGDLFGRKKVFMWGMALFTLTSCLCGLAQSPLQLNLARFAQGISAAFMVPQTISYIQVLFAQPTERTKAVGLFGLTLGIASITGQFLGGYFSESHFAIAGWRLIFFINLPIGLLALLAATIYLPETASNRSQSFDYAGTGILTIALVCLIYPLIQGREMGWPWWTICLLVASGGIFYYFIHHQRSKLKKDQAPLINMNLFQFRDFNIALLTTLFFFMVHTSHLLISTLYFQNGMGIPPYQAGLNFVLWGLGFMISSLLSIRLVVRYGKVVLQMGVFLMLIMLFLQLNLFTLSLPRGTLLLLLIPYGFGSGFVLPSLLNMALKSIPIQFAGAASGVYSTVQQTASALGVSLIGGLFFTTLQTNQGDGHGYLSAFQTGIVADIVCLLLVSYLLYRLPDATSQSKTVILPAE</sequence>
<feature type="transmembrane region" description="Helical" evidence="5">
    <location>
        <begin position="9"/>
        <end position="32"/>
    </location>
</feature>
<organism evidence="7 8">
    <name type="scientific">Spirosoma endbachense</name>
    <dbReference type="NCBI Taxonomy" id="2666025"/>
    <lineage>
        <taxon>Bacteria</taxon>
        <taxon>Pseudomonadati</taxon>
        <taxon>Bacteroidota</taxon>
        <taxon>Cytophagia</taxon>
        <taxon>Cytophagales</taxon>
        <taxon>Cytophagaceae</taxon>
        <taxon>Spirosoma</taxon>
    </lineage>
</organism>
<evidence type="ECO:0000256" key="1">
    <source>
        <dbReference type="ARBA" id="ARBA00004141"/>
    </source>
</evidence>
<evidence type="ECO:0000256" key="3">
    <source>
        <dbReference type="ARBA" id="ARBA00022989"/>
    </source>
</evidence>
<dbReference type="Pfam" id="PF07690">
    <property type="entry name" value="MFS_1"/>
    <property type="match status" value="1"/>
</dbReference>
<dbReference type="InterPro" id="IPR036259">
    <property type="entry name" value="MFS_trans_sf"/>
</dbReference>
<evidence type="ECO:0000259" key="6">
    <source>
        <dbReference type="PROSITE" id="PS50850"/>
    </source>
</evidence>
<comment type="subcellular location">
    <subcellularLocation>
        <location evidence="1">Membrane</location>
        <topology evidence="1">Multi-pass membrane protein</topology>
    </subcellularLocation>
</comment>
<feature type="transmembrane region" description="Helical" evidence="5">
    <location>
        <begin position="271"/>
        <end position="291"/>
    </location>
</feature>
<keyword evidence="2 5" id="KW-0812">Transmembrane</keyword>
<feature type="transmembrane region" description="Helical" evidence="5">
    <location>
        <begin position="226"/>
        <end position="246"/>
    </location>
</feature>
<dbReference type="Gene3D" id="1.20.1250.20">
    <property type="entry name" value="MFS general substrate transporter like domains"/>
    <property type="match status" value="1"/>
</dbReference>
<dbReference type="PROSITE" id="PS50850">
    <property type="entry name" value="MFS"/>
    <property type="match status" value="1"/>
</dbReference>
<feature type="transmembrane region" description="Helical" evidence="5">
    <location>
        <begin position="335"/>
        <end position="352"/>
    </location>
</feature>
<dbReference type="PANTHER" id="PTHR42718">
    <property type="entry name" value="MAJOR FACILITATOR SUPERFAMILY MULTIDRUG TRANSPORTER MFSC"/>
    <property type="match status" value="1"/>
</dbReference>
<feature type="transmembrane region" description="Helical" evidence="5">
    <location>
        <begin position="108"/>
        <end position="126"/>
    </location>
</feature>
<dbReference type="CDD" id="cd17321">
    <property type="entry name" value="MFS_MMR_MDR_like"/>
    <property type="match status" value="1"/>
</dbReference>
<feature type="domain" description="Major facilitator superfamily (MFS) profile" evidence="6">
    <location>
        <begin position="10"/>
        <end position="464"/>
    </location>
</feature>
<dbReference type="Proteomes" id="UP000464577">
    <property type="component" value="Chromosome"/>
</dbReference>
<dbReference type="InterPro" id="IPR020846">
    <property type="entry name" value="MFS_dom"/>
</dbReference>
<feature type="transmembrane region" description="Helical" evidence="5">
    <location>
        <begin position="202"/>
        <end position="220"/>
    </location>
</feature>
<dbReference type="SUPFAM" id="SSF103473">
    <property type="entry name" value="MFS general substrate transporter"/>
    <property type="match status" value="1"/>
</dbReference>
<evidence type="ECO:0000313" key="7">
    <source>
        <dbReference type="EMBL" id="QHV93689.1"/>
    </source>
</evidence>
<keyword evidence="4 5" id="KW-0472">Membrane</keyword>
<feature type="transmembrane region" description="Helical" evidence="5">
    <location>
        <begin position="138"/>
        <end position="157"/>
    </location>
</feature>
<feature type="transmembrane region" description="Helical" evidence="5">
    <location>
        <begin position="437"/>
        <end position="458"/>
    </location>
</feature>
<keyword evidence="3 5" id="KW-1133">Transmembrane helix</keyword>
<name>A0A6P1VQ08_9BACT</name>
<evidence type="ECO:0000256" key="4">
    <source>
        <dbReference type="ARBA" id="ARBA00023136"/>
    </source>
</evidence>
<feature type="transmembrane region" description="Helical" evidence="5">
    <location>
        <begin position="44"/>
        <end position="64"/>
    </location>
</feature>
<evidence type="ECO:0000313" key="8">
    <source>
        <dbReference type="Proteomes" id="UP000464577"/>
    </source>
</evidence>
<proteinExistence type="predicted"/>
<gene>
    <name evidence="7" type="ORF">GJR95_00955</name>
</gene>
<dbReference type="RefSeq" id="WP_162384109.1">
    <property type="nucleotide sequence ID" value="NZ_CP045997.1"/>
</dbReference>
<dbReference type="GO" id="GO:0016020">
    <property type="term" value="C:membrane"/>
    <property type="evidence" value="ECO:0007669"/>
    <property type="project" value="UniProtKB-SubCell"/>
</dbReference>
<accession>A0A6P1VQ08</accession>
<dbReference type="PANTHER" id="PTHR42718:SF39">
    <property type="entry name" value="ACTINORHODIN TRANSPORTER-RELATED"/>
    <property type="match status" value="1"/>
</dbReference>
<evidence type="ECO:0000256" key="2">
    <source>
        <dbReference type="ARBA" id="ARBA00022692"/>
    </source>
</evidence>
<keyword evidence="8" id="KW-1185">Reference proteome</keyword>
<feature type="transmembrane region" description="Helical" evidence="5">
    <location>
        <begin position="408"/>
        <end position="425"/>
    </location>
</feature>
<feature type="transmembrane region" description="Helical" evidence="5">
    <location>
        <begin position="169"/>
        <end position="190"/>
    </location>
</feature>
<feature type="transmembrane region" description="Helical" evidence="5">
    <location>
        <begin position="76"/>
        <end position="96"/>
    </location>
</feature>
<feature type="transmembrane region" description="Helical" evidence="5">
    <location>
        <begin position="311"/>
        <end position="330"/>
    </location>
</feature>
<dbReference type="InterPro" id="IPR011701">
    <property type="entry name" value="MFS"/>
</dbReference>
<protein>
    <submittedName>
        <fullName evidence="7">MFS transporter</fullName>
    </submittedName>
</protein>
<feature type="transmembrane region" description="Helical" evidence="5">
    <location>
        <begin position="364"/>
        <end position="387"/>
    </location>
</feature>
<dbReference type="AlphaFoldDB" id="A0A6P1VQ08"/>
<dbReference type="KEGG" id="senf:GJR95_00955"/>
<dbReference type="GO" id="GO:0022857">
    <property type="term" value="F:transmembrane transporter activity"/>
    <property type="evidence" value="ECO:0007669"/>
    <property type="project" value="InterPro"/>
</dbReference>
<dbReference type="EMBL" id="CP045997">
    <property type="protein sequence ID" value="QHV93689.1"/>
    <property type="molecule type" value="Genomic_DNA"/>
</dbReference>